<dbReference type="Pfam" id="PF16679">
    <property type="entry name" value="CDT1_C"/>
    <property type="match status" value="1"/>
</dbReference>
<evidence type="ECO:0000256" key="1">
    <source>
        <dbReference type="ARBA" id="ARBA00008356"/>
    </source>
</evidence>
<proteinExistence type="inferred from homology"/>
<sequence>MPRTYSTRQAARGLQQQQQPGIQNFARATKPGVVAPSSLSDIKKPSTTTTTTNVPVTPSKKRKLGEIENVDCRKPQEVESTDAVTPSKTLRLGELSLNTPRSGHYARSSVSVRRSGSGATTVPEQPPSTPTKRAGARKTTTKPAPVNRRPACVEDFVNLHAAFLKAVALHAMHNGVTAPADLRELLPTIERLWKKRKVVVKDLQRLVWVLDQEPSSTAFPGYRIANYGLGRVCLERVVREDEERTSENELQERFEQSVDLLWEKALDAVDGDESRVDFVNTLGVATIHESLTPFTTFRKGQQRLQDLKGGVIRLKTEKLRADGKDDAPEKPIDAASSRRKGLLERIKDKQLRQAKLPPPPSKQELLRRAAAERVEEVAGVLALLRPAGYVGTGAKAVMAAQRTPFRMEMIAQNVRDSVRSPISQQEVEICLEILAREDVAGGWVNLVTVNQMKSVVLKSCADVQPKEIGAKVAQLKLGWEGSEAQKTIVSAA</sequence>
<evidence type="ECO:0000256" key="2">
    <source>
        <dbReference type="ARBA" id="ARBA00023306"/>
    </source>
</evidence>
<gene>
    <name evidence="5" type="ORF">ASPBRDRAFT_43370</name>
</gene>
<dbReference type="Proteomes" id="UP000184499">
    <property type="component" value="Unassembled WGS sequence"/>
</dbReference>
<keyword evidence="6" id="KW-1185">Reference proteome</keyword>
<feature type="region of interest" description="Disordered" evidence="3">
    <location>
        <begin position="1"/>
        <end position="86"/>
    </location>
</feature>
<comment type="similarity">
    <text evidence="1">Belongs to the Cdt1 family.</text>
</comment>
<evidence type="ECO:0000313" key="6">
    <source>
        <dbReference type="Proteomes" id="UP000184499"/>
    </source>
</evidence>
<keyword evidence="2" id="KW-0131">Cell cycle</keyword>
<dbReference type="EMBL" id="KV878684">
    <property type="protein sequence ID" value="OJJ71981.1"/>
    <property type="molecule type" value="Genomic_DNA"/>
</dbReference>
<dbReference type="RefSeq" id="XP_067479229.1">
    <property type="nucleotide sequence ID" value="XM_067624980.1"/>
</dbReference>
<evidence type="ECO:0000256" key="3">
    <source>
        <dbReference type="SAM" id="MobiDB-lite"/>
    </source>
</evidence>
<organism evidence="5 6">
    <name type="scientific">Aspergillus brasiliensis (strain CBS 101740 / IMI 381727 / IBT 21946)</name>
    <dbReference type="NCBI Taxonomy" id="767769"/>
    <lineage>
        <taxon>Eukaryota</taxon>
        <taxon>Fungi</taxon>
        <taxon>Dikarya</taxon>
        <taxon>Ascomycota</taxon>
        <taxon>Pezizomycotina</taxon>
        <taxon>Eurotiomycetes</taxon>
        <taxon>Eurotiomycetidae</taxon>
        <taxon>Eurotiales</taxon>
        <taxon>Aspergillaceae</taxon>
        <taxon>Aspergillus</taxon>
        <taxon>Aspergillus subgen. Circumdati</taxon>
    </lineage>
</organism>
<feature type="domain" description="DNA replication factor Cdt1 C-terminal" evidence="4">
    <location>
        <begin position="342"/>
        <end position="449"/>
    </location>
</feature>
<dbReference type="Pfam" id="PF26121">
    <property type="entry name" value="HTH_CDT1"/>
    <property type="match status" value="1"/>
</dbReference>
<evidence type="ECO:0000313" key="5">
    <source>
        <dbReference type="EMBL" id="OJJ71981.1"/>
    </source>
</evidence>
<evidence type="ECO:0000259" key="4">
    <source>
        <dbReference type="Pfam" id="PF16679"/>
    </source>
</evidence>
<dbReference type="STRING" id="767769.A0A1L9UJX0"/>
<feature type="compositionally biased region" description="Low complexity" evidence="3">
    <location>
        <begin position="45"/>
        <end position="58"/>
    </location>
</feature>
<protein>
    <recommendedName>
        <fullName evidence="4">DNA replication factor Cdt1 C-terminal domain-containing protein</fullName>
    </recommendedName>
</protein>
<accession>A0A1L9UJX0</accession>
<feature type="region of interest" description="Disordered" evidence="3">
    <location>
        <begin position="98"/>
        <end position="146"/>
    </location>
</feature>
<name>A0A1L9UJX0_ASPBC</name>
<dbReference type="OrthoDB" id="341730at2759"/>
<dbReference type="Gene3D" id="1.10.10.1420">
    <property type="entry name" value="DNA replication factor Cdt1, C-terminal WH domain"/>
    <property type="match status" value="1"/>
</dbReference>
<dbReference type="InterPro" id="IPR032054">
    <property type="entry name" value="Cdt1_C"/>
</dbReference>
<reference evidence="6" key="1">
    <citation type="journal article" date="2017" name="Genome Biol.">
        <title>Comparative genomics reveals high biological diversity and specific adaptations in the industrially and medically important fungal genus Aspergillus.</title>
        <authorList>
            <person name="de Vries R.P."/>
            <person name="Riley R."/>
            <person name="Wiebenga A."/>
            <person name="Aguilar-Osorio G."/>
            <person name="Amillis S."/>
            <person name="Uchima C.A."/>
            <person name="Anderluh G."/>
            <person name="Asadollahi M."/>
            <person name="Askin M."/>
            <person name="Barry K."/>
            <person name="Battaglia E."/>
            <person name="Bayram O."/>
            <person name="Benocci T."/>
            <person name="Braus-Stromeyer S.A."/>
            <person name="Caldana C."/>
            <person name="Canovas D."/>
            <person name="Cerqueira G.C."/>
            <person name="Chen F."/>
            <person name="Chen W."/>
            <person name="Choi C."/>
            <person name="Clum A."/>
            <person name="Dos Santos R.A."/>
            <person name="Damasio A.R."/>
            <person name="Diallinas G."/>
            <person name="Emri T."/>
            <person name="Fekete E."/>
            <person name="Flipphi M."/>
            <person name="Freyberg S."/>
            <person name="Gallo A."/>
            <person name="Gournas C."/>
            <person name="Habgood R."/>
            <person name="Hainaut M."/>
            <person name="Harispe M.L."/>
            <person name="Henrissat B."/>
            <person name="Hilden K.S."/>
            <person name="Hope R."/>
            <person name="Hossain A."/>
            <person name="Karabika E."/>
            <person name="Karaffa L."/>
            <person name="Karanyi Z."/>
            <person name="Krasevec N."/>
            <person name="Kuo A."/>
            <person name="Kusch H."/>
            <person name="LaButti K."/>
            <person name="Lagendijk E.L."/>
            <person name="Lapidus A."/>
            <person name="Levasseur A."/>
            <person name="Lindquist E."/>
            <person name="Lipzen A."/>
            <person name="Logrieco A.F."/>
            <person name="MacCabe A."/>
            <person name="Maekelae M.R."/>
            <person name="Malavazi I."/>
            <person name="Melin P."/>
            <person name="Meyer V."/>
            <person name="Mielnichuk N."/>
            <person name="Miskei M."/>
            <person name="Molnar A.P."/>
            <person name="Mule G."/>
            <person name="Ngan C.Y."/>
            <person name="Orejas M."/>
            <person name="Orosz E."/>
            <person name="Ouedraogo J.P."/>
            <person name="Overkamp K.M."/>
            <person name="Park H.-S."/>
            <person name="Perrone G."/>
            <person name="Piumi F."/>
            <person name="Punt P.J."/>
            <person name="Ram A.F."/>
            <person name="Ramon A."/>
            <person name="Rauscher S."/>
            <person name="Record E."/>
            <person name="Riano-Pachon D.M."/>
            <person name="Robert V."/>
            <person name="Roehrig J."/>
            <person name="Ruller R."/>
            <person name="Salamov A."/>
            <person name="Salih N.S."/>
            <person name="Samson R.A."/>
            <person name="Sandor E."/>
            <person name="Sanguinetti M."/>
            <person name="Schuetze T."/>
            <person name="Sepcic K."/>
            <person name="Shelest E."/>
            <person name="Sherlock G."/>
            <person name="Sophianopoulou V."/>
            <person name="Squina F.M."/>
            <person name="Sun H."/>
            <person name="Susca A."/>
            <person name="Todd R.B."/>
            <person name="Tsang A."/>
            <person name="Unkles S.E."/>
            <person name="van de Wiele N."/>
            <person name="van Rossen-Uffink D."/>
            <person name="Oliveira J.V."/>
            <person name="Vesth T.C."/>
            <person name="Visser J."/>
            <person name="Yu J.-H."/>
            <person name="Zhou M."/>
            <person name="Andersen M.R."/>
            <person name="Archer D.B."/>
            <person name="Baker S.E."/>
            <person name="Benoit I."/>
            <person name="Brakhage A.A."/>
            <person name="Braus G.H."/>
            <person name="Fischer R."/>
            <person name="Frisvad J.C."/>
            <person name="Goldman G.H."/>
            <person name="Houbraken J."/>
            <person name="Oakley B."/>
            <person name="Pocsi I."/>
            <person name="Scazzocchio C."/>
            <person name="Seiboth B."/>
            <person name="vanKuyk P.A."/>
            <person name="Wortman J."/>
            <person name="Dyer P.S."/>
            <person name="Grigoriev I.V."/>
        </authorList>
    </citation>
    <scope>NUCLEOTIDE SEQUENCE [LARGE SCALE GENOMIC DNA]</scope>
    <source>
        <strain evidence="6">CBS 101740 / IMI 381727 / IBT 21946</strain>
    </source>
</reference>
<dbReference type="VEuPathDB" id="FungiDB:ASPBRDRAFT_43370"/>
<dbReference type="AlphaFoldDB" id="A0A1L9UJX0"/>
<dbReference type="GeneID" id="93577468"/>
<feature type="compositionally biased region" description="Basic and acidic residues" evidence="3">
    <location>
        <begin position="64"/>
        <end position="77"/>
    </location>
</feature>
<dbReference type="OMA" id="WGKRQVT"/>
<feature type="compositionally biased region" description="Low complexity" evidence="3">
    <location>
        <begin position="107"/>
        <end position="118"/>
    </location>
</feature>
<dbReference type="InterPro" id="IPR038090">
    <property type="entry name" value="Cdt1_C_WH_dom_sf"/>
</dbReference>